<organism evidence="1 2">
    <name type="scientific">Massilia violaceinigra</name>
    <dbReference type="NCBI Taxonomy" id="2045208"/>
    <lineage>
        <taxon>Bacteria</taxon>
        <taxon>Pseudomonadati</taxon>
        <taxon>Pseudomonadota</taxon>
        <taxon>Betaproteobacteria</taxon>
        <taxon>Burkholderiales</taxon>
        <taxon>Oxalobacteraceae</taxon>
        <taxon>Telluria group</taxon>
        <taxon>Massilia</taxon>
    </lineage>
</organism>
<gene>
    <name evidence="1" type="ORF">CR152_21965</name>
</gene>
<protein>
    <submittedName>
        <fullName evidence="1">Uncharacterized protein</fullName>
    </submittedName>
</protein>
<reference evidence="1" key="1">
    <citation type="submission" date="2017-10" db="EMBL/GenBank/DDBJ databases">
        <title>Massilia psychrophilum sp. nov., a novel purple-pigmented bacterium isolated from Tianshan glacier, Xinjiang Municipality, China.</title>
        <authorList>
            <person name="Wang H."/>
        </authorList>
    </citation>
    <scope>NUCLEOTIDE SEQUENCE [LARGE SCALE GENOMIC DNA]</scope>
    <source>
        <strain evidence="1">B2</strain>
    </source>
</reference>
<dbReference type="KEGG" id="mass:CR152_21965"/>
<keyword evidence="2" id="KW-1185">Reference proteome</keyword>
<evidence type="ECO:0000313" key="2">
    <source>
        <dbReference type="Proteomes" id="UP000229897"/>
    </source>
</evidence>
<dbReference type="EMBL" id="CP024608">
    <property type="protein sequence ID" value="ATQ76890.1"/>
    <property type="molecule type" value="Genomic_DNA"/>
</dbReference>
<accession>A0A2D2DPI8</accession>
<proteinExistence type="predicted"/>
<evidence type="ECO:0000313" key="1">
    <source>
        <dbReference type="EMBL" id="ATQ76890.1"/>
    </source>
</evidence>
<name>A0A2D2DPI8_9BURK</name>
<dbReference type="AlphaFoldDB" id="A0A2D2DPI8"/>
<sequence length="202" mass="22351">MRVDYLRWREPEEKQMSIPALLLKKALGGLLAGFLLLQGCASTVNNNVLAYSSHDFGLLCFGGVSNVRLTYGGAPHTLLDRKGDAAPEKKTADATRIPGFLSGTYDTFVGPIDMQWRSRDGSELSHTVDLNKEIIGRHIPYAHPERVYAVKPFVGKPVIIVEFDNRTVNVYLVATLQVTPLDAAKPTLDHVQSRTLVYSRTL</sequence>
<dbReference type="Proteomes" id="UP000229897">
    <property type="component" value="Chromosome"/>
</dbReference>